<evidence type="ECO:0000256" key="1">
    <source>
        <dbReference type="ARBA" id="ARBA00004953"/>
    </source>
</evidence>
<reference evidence="6" key="2">
    <citation type="submission" date="2020-09" db="EMBL/GenBank/DDBJ databases">
        <authorList>
            <person name="Sun Q."/>
            <person name="Zhou Y."/>
        </authorList>
    </citation>
    <scope>NUCLEOTIDE SEQUENCE</scope>
    <source>
        <strain evidence="6">CGMCC 1.12360</strain>
    </source>
</reference>
<dbReference type="InterPro" id="IPR004459">
    <property type="entry name" value="CobQ_synth"/>
</dbReference>
<evidence type="ECO:0000313" key="6">
    <source>
        <dbReference type="EMBL" id="GGH74555.1"/>
    </source>
</evidence>
<comment type="caution">
    <text evidence="6">The sequence shown here is derived from an EMBL/GenBank/DDBJ whole genome shotgun (WGS) entry which is preliminary data.</text>
</comment>
<keyword evidence="3 4" id="KW-0315">Glutamine amidotransferase</keyword>
<dbReference type="Pfam" id="PF01656">
    <property type="entry name" value="CbiA"/>
    <property type="match status" value="1"/>
</dbReference>
<protein>
    <recommendedName>
        <fullName evidence="4">Cobyric acid synthase</fullName>
    </recommendedName>
</protein>
<evidence type="ECO:0000256" key="4">
    <source>
        <dbReference type="HAMAP-Rule" id="MF_00028"/>
    </source>
</evidence>
<dbReference type="InterPro" id="IPR047045">
    <property type="entry name" value="CobQ_N"/>
</dbReference>
<dbReference type="NCBIfam" id="NF001989">
    <property type="entry name" value="PRK00784.1"/>
    <property type="match status" value="1"/>
</dbReference>
<dbReference type="CDD" id="cd05389">
    <property type="entry name" value="CobQ_N"/>
    <property type="match status" value="1"/>
</dbReference>
<evidence type="ECO:0000259" key="5">
    <source>
        <dbReference type="Pfam" id="PF01656"/>
    </source>
</evidence>
<dbReference type="SUPFAM" id="SSF52540">
    <property type="entry name" value="P-loop containing nucleoside triphosphate hydrolases"/>
    <property type="match status" value="1"/>
</dbReference>
<evidence type="ECO:0000313" key="7">
    <source>
        <dbReference type="Proteomes" id="UP000602050"/>
    </source>
</evidence>
<dbReference type="Gene3D" id="3.40.50.300">
    <property type="entry name" value="P-loop containing nucleotide triphosphate hydrolases"/>
    <property type="match status" value="1"/>
</dbReference>
<dbReference type="InterPro" id="IPR027417">
    <property type="entry name" value="P-loop_NTPase"/>
</dbReference>
<dbReference type="GO" id="GO:0015420">
    <property type="term" value="F:ABC-type vitamin B12 transporter activity"/>
    <property type="evidence" value="ECO:0007669"/>
    <property type="project" value="UniProtKB-UniRule"/>
</dbReference>
<dbReference type="PANTHER" id="PTHR21343:SF1">
    <property type="entry name" value="COBYRIC ACID SYNTHASE"/>
    <property type="match status" value="1"/>
</dbReference>
<reference evidence="6" key="1">
    <citation type="journal article" date="2014" name="Int. J. Syst. Evol. Microbiol.">
        <title>Complete genome sequence of Corynebacterium casei LMG S-19264T (=DSM 44701T), isolated from a smear-ripened cheese.</title>
        <authorList>
            <consortium name="US DOE Joint Genome Institute (JGI-PGF)"/>
            <person name="Walter F."/>
            <person name="Albersmeier A."/>
            <person name="Kalinowski J."/>
            <person name="Ruckert C."/>
        </authorList>
    </citation>
    <scope>NUCLEOTIDE SEQUENCE</scope>
    <source>
        <strain evidence="6">CGMCC 1.12360</strain>
    </source>
</reference>
<dbReference type="Proteomes" id="UP000602050">
    <property type="component" value="Unassembled WGS sequence"/>
</dbReference>
<feature type="domain" description="CobQ/CobB/MinD/ParA nucleotide binding" evidence="5">
    <location>
        <begin position="4"/>
        <end position="225"/>
    </location>
</feature>
<organism evidence="6 7">
    <name type="scientific">Compostibacillus humi</name>
    <dbReference type="NCBI Taxonomy" id="1245525"/>
    <lineage>
        <taxon>Bacteria</taxon>
        <taxon>Bacillati</taxon>
        <taxon>Bacillota</taxon>
        <taxon>Bacilli</taxon>
        <taxon>Bacillales</taxon>
        <taxon>Bacillaceae</taxon>
        <taxon>Compostibacillus</taxon>
    </lineage>
</organism>
<dbReference type="RefSeq" id="WP_188391626.1">
    <property type="nucleotide sequence ID" value="NZ_BMEV01000019.1"/>
</dbReference>
<evidence type="ECO:0000256" key="2">
    <source>
        <dbReference type="ARBA" id="ARBA00022573"/>
    </source>
</evidence>
<sequence>MKSLMIQGTGSDVGKSLVAVGLCRLFANEGAKVTPFKSQNMTADVYETLNGKIIAQSQGMQAEAAKVEATVWMNPILLKPGENMETEVIFFGEKEGELSGFEYRDKFYQTGLEAIKTSLQQLRKDFDVVVIEGAGSPAEVNLKDRELVNMKVAEIADAPVLLVADIERGGVFASIIGTLQLLAPEERNRVKGIVINKFRGDVKFFRDGIQWLEENTGIPVMGVLPVLEYMEAGRIFREDQYDRLADDMKRFLDWEKIKAITDEWSKET</sequence>
<keyword evidence="2 4" id="KW-0169">Cobalamin biosynthesis</keyword>
<proteinExistence type="inferred from homology"/>
<name>A0A8J3EJE9_9BACI</name>
<dbReference type="InterPro" id="IPR002586">
    <property type="entry name" value="CobQ/CobB/MinD/ParA_Nub-bd_dom"/>
</dbReference>
<keyword evidence="7" id="KW-1185">Reference proteome</keyword>
<dbReference type="PANTHER" id="PTHR21343">
    <property type="entry name" value="DETHIOBIOTIN SYNTHETASE"/>
    <property type="match status" value="1"/>
</dbReference>
<comment type="caution">
    <text evidence="4">Lacks conserved residue(s) required for the propagation of feature annotation.</text>
</comment>
<comment type="function">
    <text evidence="4">Catalyzes amidations at positions B, D, E, and G on adenosylcobyrinic A,C-diamide. NH(2) groups are provided by glutamine, and one molecule of ATP is hydrogenolyzed for each amidation.</text>
</comment>
<comment type="pathway">
    <text evidence="1 4">Cofactor biosynthesis; adenosylcobalamin biosynthesis.</text>
</comment>
<dbReference type="GO" id="GO:0009236">
    <property type="term" value="P:cobalamin biosynthetic process"/>
    <property type="evidence" value="ECO:0007669"/>
    <property type="project" value="UniProtKB-UniRule"/>
</dbReference>
<evidence type="ECO:0000256" key="3">
    <source>
        <dbReference type="ARBA" id="ARBA00022962"/>
    </source>
</evidence>
<dbReference type="AlphaFoldDB" id="A0A8J3EJE9"/>
<dbReference type="GO" id="GO:0003824">
    <property type="term" value="F:catalytic activity"/>
    <property type="evidence" value="ECO:0007669"/>
    <property type="project" value="InterPro"/>
</dbReference>
<accession>A0A8J3EJE9</accession>
<gene>
    <name evidence="4" type="primary">cobQ</name>
    <name evidence="6" type="ORF">GCM10010978_13540</name>
</gene>
<comment type="similarity">
    <text evidence="4">Belongs to the CobB/CobQ family. CobQ subfamily.</text>
</comment>
<dbReference type="EMBL" id="BMEV01000019">
    <property type="protein sequence ID" value="GGH74555.1"/>
    <property type="molecule type" value="Genomic_DNA"/>
</dbReference>
<dbReference type="UniPathway" id="UPA00148"/>
<dbReference type="HAMAP" id="MF_00028">
    <property type="entry name" value="CobQ"/>
    <property type="match status" value="1"/>
</dbReference>